<keyword evidence="3" id="KW-0732">Signal</keyword>
<evidence type="ECO:0000313" key="5">
    <source>
        <dbReference type="Proteomes" id="UP000279994"/>
    </source>
</evidence>
<dbReference type="RefSeq" id="WP_123223119.1">
    <property type="nucleotide sequence ID" value="NZ_RJSF01000040.1"/>
</dbReference>
<gene>
    <name evidence="4" type="ORF">EFL26_12060</name>
</gene>
<organism evidence="4 5">
    <name type="scientific">Nocardioides pocheonensis</name>
    <dbReference type="NCBI Taxonomy" id="661485"/>
    <lineage>
        <taxon>Bacteria</taxon>
        <taxon>Bacillati</taxon>
        <taxon>Actinomycetota</taxon>
        <taxon>Actinomycetes</taxon>
        <taxon>Propionibacteriales</taxon>
        <taxon>Nocardioidaceae</taxon>
        <taxon>Nocardioides</taxon>
    </lineage>
</organism>
<feature type="region of interest" description="Disordered" evidence="1">
    <location>
        <begin position="339"/>
        <end position="359"/>
    </location>
</feature>
<evidence type="ECO:0008006" key="6">
    <source>
        <dbReference type="Google" id="ProtNLM"/>
    </source>
</evidence>
<dbReference type="AlphaFoldDB" id="A0A3N0GNI9"/>
<proteinExistence type="predicted"/>
<dbReference type="Proteomes" id="UP000279994">
    <property type="component" value="Unassembled WGS sequence"/>
</dbReference>
<keyword evidence="2" id="KW-1133">Transmembrane helix</keyword>
<protein>
    <recommendedName>
        <fullName evidence="6">LPXTG cell wall anchor domain-containing protein</fullName>
    </recommendedName>
</protein>
<evidence type="ECO:0000313" key="4">
    <source>
        <dbReference type="EMBL" id="RNM13712.1"/>
    </source>
</evidence>
<dbReference type="OrthoDB" id="3780629at2"/>
<name>A0A3N0GNI9_9ACTN</name>
<feature type="signal peptide" evidence="3">
    <location>
        <begin position="1"/>
        <end position="30"/>
    </location>
</feature>
<reference evidence="4 5" key="1">
    <citation type="submission" date="2018-11" db="EMBL/GenBank/DDBJ databases">
        <authorList>
            <person name="Li F."/>
        </authorList>
    </citation>
    <scope>NUCLEOTIDE SEQUENCE [LARGE SCALE GENOMIC DNA]</scope>
    <source>
        <strain evidence="4 5">Gsoil 818</strain>
    </source>
</reference>
<accession>A0A3N0GNI9</accession>
<feature type="compositionally biased region" description="Low complexity" evidence="1">
    <location>
        <begin position="348"/>
        <end position="359"/>
    </location>
</feature>
<keyword evidence="5" id="KW-1185">Reference proteome</keyword>
<sequence>MTTQTRFLTGSLASLAIASAVTLAAPSAYAADAPARPCGQPAVPAVYVTVTSDPEVRIIPAITHDEWRWERQVPVLAHEYVKVLHAAYTETDWSRDVAGTTEYRWTRTVIDRAAVPAVPGTPEVGHWETVVVTPAVTRTLVEYQQQQTGALRWEPEGWNGEKGDDDKGQGWVRTGRTTEEVVTPAVTDQHWVVDQAATDGTPAVTELSHVEYTWAAASPGTGWTATGDSHTVGGGTETTTTTDDAQPSGAGWTVVATRSFPAVVDTQWALEAPDGYTDTGNVQVDHLTTEETDGTAATPPAGDGWSQVPDSLVVVVDQPATTELVGSGSTEEVLVSPALDATPPCPQAAPADGGSSSADAPQIQVAAAVSGAHSGTAHHAAHASTSASAASATVLPETGNPVSPWLLTTGLGALLTGGVLVRAGRRRHAR</sequence>
<evidence type="ECO:0000256" key="3">
    <source>
        <dbReference type="SAM" id="SignalP"/>
    </source>
</evidence>
<comment type="caution">
    <text evidence="4">The sequence shown here is derived from an EMBL/GenBank/DDBJ whole genome shotgun (WGS) entry which is preliminary data.</text>
</comment>
<evidence type="ECO:0000256" key="2">
    <source>
        <dbReference type="SAM" id="Phobius"/>
    </source>
</evidence>
<feature type="chain" id="PRO_5018216085" description="LPXTG cell wall anchor domain-containing protein" evidence="3">
    <location>
        <begin position="31"/>
        <end position="430"/>
    </location>
</feature>
<feature type="transmembrane region" description="Helical" evidence="2">
    <location>
        <begin position="402"/>
        <end position="421"/>
    </location>
</feature>
<evidence type="ECO:0000256" key="1">
    <source>
        <dbReference type="SAM" id="MobiDB-lite"/>
    </source>
</evidence>
<keyword evidence="2" id="KW-0472">Membrane</keyword>
<keyword evidence="2" id="KW-0812">Transmembrane</keyword>
<dbReference type="EMBL" id="RJSF01000040">
    <property type="protein sequence ID" value="RNM13712.1"/>
    <property type="molecule type" value="Genomic_DNA"/>
</dbReference>